<proteinExistence type="predicted"/>
<reference evidence="1 2" key="1">
    <citation type="submission" date="2016-10" db="EMBL/GenBank/DDBJ databases">
        <authorList>
            <person name="de Groot N.N."/>
        </authorList>
    </citation>
    <scope>NUCLEOTIDE SEQUENCE [LARGE SCALE GENOMIC DNA]</scope>
    <source>
        <strain evidence="1 2">NLAE-zl-G339</strain>
    </source>
</reference>
<dbReference type="Proteomes" id="UP000183040">
    <property type="component" value="Unassembled WGS sequence"/>
</dbReference>
<evidence type="ECO:0000313" key="1">
    <source>
        <dbReference type="EMBL" id="SEA11430.1"/>
    </source>
</evidence>
<evidence type="ECO:0000313" key="2">
    <source>
        <dbReference type="Proteomes" id="UP000183040"/>
    </source>
</evidence>
<organism evidence="1 2">
    <name type="scientific">Bacteroides xylanisolvens</name>
    <dbReference type="NCBI Taxonomy" id="371601"/>
    <lineage>
        <taxon>Bacteria</taxon>
        <taxon>Pseudomonadati</taxon>
        <taxon>Bacteroidota</taxon>
        <taxon>Bacteroidia</taxon>
        <taxon>Bacteroidales</taxon>
        <taxon>Bacteroidaceae</taxon>
        <taxon>Bacteroides</taxon>
    </lineage>
</organism>
<dbReference type="EMBL" id="FNRP01000002">
    <property type="protein sequence ID" value="SEA11430.1"/>
    <property type="molecule type" value="Genomic_DNA"/>
</dbReference>
<dbReference type="AlphaFoldDB" id="A0A1H3YIM8"/>
<dbReference type="RefSeq" id="WP_074704792.1">
    <property type="nucleotide sequence ID" value="NZ_FNRP01000002.1"/>
</dbReference>
<sequence length="178" mass="21209">MKQMIWTSDDLLNEAAKEDYQNTQREMLDDDSYEVSDEEWVEEVYNWLNDERCNLNKQVDGVIIVFGDLGLWHGRRQGYQILGSNIADILKSSCEYAEWYGDGYNIRSRMTHHDGTNYVLYRVAKDREEAERIAEKIYNREIDEQGFRKRTRSLYPYVADVYGWKTRQRKLEKPDKAA</sequence>
<protein>
    <submittedName>
        <fullName evidence="1">Uncharacterized protein</fullName>
    </submittedName>
</protein>
<name>A0A1H3YIM8_9BACE</name>
<gene>
    <name evidence="1" type="ORF">SAMN04487924_102237</name>
</gene>
<accession>A0A1H3YIM8</accession>